<dbReference type="Pfam" id="PF09982">
    <property type="entry name" value="LpxR"/>
    <property type="match status" value="1"/>
</dbReference>
<dbReference type="OrthoDB" id="9776275at2"/>
<dbReference type="RefSeq" id="WP_144229469.1">
    <property type="nucleotide sequence ID" value="NZ_CBCRVV010000005.1"/>
</dbReference>
<evidence type="ECO:0000256" key="1">
    <source>
        <dbReference type="SAM" id="SignalP"/>
    </source>
</evidence>
<dbReference type="EMBL" id="VMBG01000001">
    <property type="protein sequence ID" value="TSJ79126.1"/>
    <property type="molecule type" value="Genomic_DNA"/>
</dbReference>
<dbReference type="InterPro" id="IPR037107">
    <property type="entry name" value="Put_OMP_sf"/>
</dbReference>
<sequence length="359" mass="39678">MKTLLPAILTTSFILSVSSAHAQNAQTEPEPVAPVEQTIPVERARNAPVFTIYFENDYFGGEDQHYTNGVKLSWVSGDLSEWGQEGWRKGFIESLPFVNKPDRQKNIGVSLGQNIYTPQDTNLAVPDPTDRPYAGWTYLEFSFVSKTDRVMDTVSIQLGIVGPHSYAEDTQRIVHEWINDDVPRGWNSQLKDEPGVNLVFERKWRLYGRTFGKTLGVDFVPHVGASLGNVQTYANAGGMARIGLNLPSDFGVDLIRGGGAVSAPVNDDDPRVSAKRNWSLFVFGGGDGRAVGRDIFLDGNTFRDGPSVDKKNFVGDAYYGIGVILGTWQLTYTEAVRTIEFKGQDDKSYFGSVTLSKTF</sequence>
<proteinExistence type="predicted"/>
<feature type="signal peptide" evidence="1">
    <location>
        <begin position="1"/>
        <end position="22"/>
    </location>
</feature>
<dbReference type="Proteomes" id="UP000315648">
    <property type="component" value="Unassembled WGS sequence"/>
</dbReference>
<evidence type="ECO:0000313" key="2">
    <source>
        <dbReference type="EMBL" id="TSJ79126.1"/>
    </source>
</evidence>
<organism evidence="2 3">
    <name type="scientific">Rariglobus hedericola</name>
    <dbReference type="NCBI Taxonomy" id="2597822"/>
    <lineage>
        <taxon>Bacteria</taxon>
        <taxon>Pseudomonadati</taxon>
        <taxon>Verrucomicrobiota</taxon>
        <taxon>Opitutia</taxon>
        <taxon>Opitutales</taxon>
        <taxon>Opitutaceae</taxon>
        <taxon>Rariglobus</taxon>
    </lineage>
</organism>
<gene>
    <name evidence="2" type="ORF">FPL22_07485</name>
</gene>
<accession>A0A556QR58</accession>
<comment type="caution">
    <text evidence="2">The sequence shown here is derived from an EMBL/GenBank/DDBJ whole genome shotgun (WGS) entry which is preliminary data.</text>
</comment>
<dbReference type="InterPro" id="IPR018707">
    <property type="entry name" value="LpxR"/>
</dbReference>
<keyword evidence="3" id="KW-1185">Reference proteome</keyword>
<keyword evidence="1" id="KW-0732">Signal</keyword>
<evidence type="ECO:0000313" key="3">
    <source>
        <dbReference type="Proteomes" id="UP000315648"/>
    </source>
</evidence>
<protein>
    <submittedName>
        <fullName evidence="2">Lipid A deacylase LpxR family protein</fullName>
    </submittedName>
</protein>
<feature type="chain" id="PRO_5021874546" evidence="1">
    <location>
        <begin position="23"/>
        <end position="359"/>
    </location>
</feature>
<name>A0A556QR58_9BACT</name>
<reference evidence="2 3" key="1">
    <citation type="submission" date="2019-07" db="EMBL/GenBank/DDBJ databases">
        <title>Description of 53C-WASEF.</title>
        <authorList>
            <person name="Pitt A."/>
            <person name="Hahn M.W."/>
        </authorList>
    </citation>
    <scope>NUCLEOTIDE SEQUENCE [LARGE SCALE GENOMIC DNA]</scope>
    <source>
        <strain evidence="2 3">53C-WASEF</strain>
    </source>
</reference>
<dbReference type="AlphaFoldDB" id="A0A556QR58"/>
<dbReference type="Gene3D" id="2.40.128.140">
    <property type="entry name" value="Outer membrane protein"/>
    <property type="match status" value="1"/>
</dbReference>